<accession>A0A0D8W8C3</accession>
<reference evidence="2" key="2">
    <citation type="journal article" date="2016" name="Lancet Infect. Dis.">
        <title>Emergence of plasmid-mediated colistin resistance mechanism MCR-1 in animals and human beings in China: a microbiological and molecular biological study.</title>
        <authorList>
            <person name="Liu Y.Y."/>
            <person name="Wang Y."/>
            <person name="Walsh T.R."/>
            <person name="Yi L.X."/>
            <person name="Zhang R."/>
            <person name="Spencer J."/>
            <person name="Doi Y."/>
            <person name="Tian G."/>
            <person name="Dong B."/>
            <person name="Huang X."/>
            <person name="Yu L.F."/>
            <person name="Gu D."/>
            <person name="Ren H."/>
            <person name="Chen X."/>
            <person name="Lv L."/>
            <person name="He D."/>
            <person name="Zhou H."/>
            <person name="Liang Z."/>
            <person name="Liu J.H."/>
            <person name="Shen J."/>
        </authorList>
    </citation>
    <scope>NUCLEOTIDE SEQUENCE</scope>
    <source>
        <strain evidence="2">SHP45</strain>
        <plasmid evidence="2">pHNSHP45</plasmid>
    </source>
</reference>
<evidence type="ECO:0000313" key="6">
    <source>
        <dbReference type="EMBL" id="BBF57128.1"/>
    </source>
</evidence>
<evidence type="ECO:0000313" key="9">
    <source>
        <dbReference type="EMBL" id="VZR37447.1"/>
    </source>
</evidence>
<evidence type="ECO:0000313" key="10">
    <source>
        <dbReference type="Proteomes" id="UP000184277"/>
    </source>
</evidence>
<dbReference type="Proteomes" id="UP000537181">
    <property type="component" value="Unassembled WGS sequence"/>
</dbReference>
<dbReference type="RefSeq" id="WP_015059536.1">
    <property type="nucleotide sequence ID" value="NZ_AP017614.1"/>
</dbReference>
<proteinExistence type="predicted"/>
<geneLocation type="plasmid" evidence="5">
    <name>pCHL5009T-61.8k-mcr1</name>
</geneLocation>
<dbReference type="AlphaFoldDB" id="A0A0D8W8C3"/>
<geneLocation type="plasmid" evidence="6 13">
    <name>pE2863-4</name>
</geneLocation>
<reference evidence="7 14" key="9">
    <citation type="submission" date="2019-12" db="EMBL/GenBank/DDBJ databases">
        <authorList>
            <consortium name="NARMS: The National Antimicrobial Resistance Monitoring System"/>
        </authorList>
    </citation>
    <scope>NUCLEOTIDE SEQUENCE [LARGE SCALE GENOMIC DNA]</scope>
    <source>
        <strain evidence="7 14">CVM N19EC0596</strain>
    </source>
</reference>
<dbReference type="Proteomes" id="UP000281900">
    <property type="component" value="Plasmid pE2863-4"/>
</dbReference>
<evidence type="ECO:0000313" key="2">
    <source>
        <dbReference type="EMBL" id="AKF16122.1"/>
    </source>
</evidence>
<sequence length="211" mass="23047">MKSIILSMVAATALLSGCADSKTQPVPESPLTSNDHQITLKIDTVRTDLPDSSPVCLNGMNIYESLSERHPGLFAKNQNVIFRSAFFDDGQAISSETIRKIMQSTPCVESQTTSAGSWEPATELIPRQAISGDTTLAEKDRTAGFTMRIAPEIERGNFHLLLTTTDPIRKLTVKQNILLKPDQPLIVSGFTGVNADSQSENRIVIITPHVR</sequence>
<geneLocation type="plasmid" evidence="4">
    <name>p14EC029a</name>
</geneLocation>
<evidence type="ECO:0000313" key="11">
    <source>
        <dbReference type="Proteomes" id="UP000234238"/>
    </source>
</evidence>
<protein>
    <recommendedName>
        <fullName evidence="16">YggB protein</fullName>
    </recommendedName>
</protein>
<dbReference type="PATRIC" id="fig|562.7201.peg.5869"/>
<reference evidence="4 11" key="5">
    <citation type="submission" date="2017-10" db="EMBL/GenBank/DDBJ databases">
        <title>mcr-1 positive E.coli isolates in China.</title>
        <authorList>
            <person name="Li B."/>
            <person name="Wang X."/>
        </authorList>
    </citation>
    <scope>NUCLEOTIDE SEQUENCE [LARGE SCALE GENOMIC DNA]</scope>
    <source>
        <strain evidence="4 11">14EC029</strain>
        <plasmid evidence="4">p14EC029a</plasmid>
        <plasmid evidence="11">p14ec029a</plasmid>
    </source>
</reference>
<geneLocation type="plasmid" evidence="12">
    <name>pchl5009t-61.8k-mcr1</name>
</geneLocation>
<evidence type="ECO:0000313" key="13">
    <source>
        <dbReference type="Proteomes" id="UP000281900"/>
    </source>
</evidence>
<evidence type="ECO:0008006" key="16">
    <source>
        <dbReference type="Google" id="ProtNLM"/>
    </source>
</evidence>
<geneLocation type="plasmid" evidence="11">
    <name>p14ec029a</name>
</geneLocation>
<evidence type="ECO:0000313" key="5">
    <source>
        <dbReference type="EMBL" id="AYM25383.1"/>
    </source>
</evidence>
<dbReference type="Proteomes" id="UP000184277">
    <property type="component" value="Unassembled WGS sequence"/>
</dbReference>
<dbReference type="EMBL" id="AASWKX010000047">
    <property type="protein sequence ID" value="EFH6168082.1"/>
    <property type="molecule type" value="Genomic_DNA"/>
</dbReference>
<evidence type="ECO:0000313" key="15">
    <source>
        <dbReference type="Proteomes" id="UP000629265"/>
    </source>
</evidence>
<evidence type="ECO:0000313" key="7">
    <source>
        <dbReference type="EMBL" id="EFH6168082.1"/>
    </source>
</evidence>
<dbReference type="EMBL" id="KP347127">
    <property type="protein sequence ID" value="AKF16122.1"/>
    <property type="molecule type" value="Genomic_DNA"/>
</dbReference>
<dbReference type="EMBL" id="CP032940">
    <property type="protein sequence ID" value="AYM25383.1"/>
    <property type="molecule type" value="Genomic_DNA"/>
</dbReference>
<keyword evidence="2" id="KW-0614">Plasmid</keyword>
<reference evidence="2" key="1">
    <citation type="submission" date="2015-01" db="EMBL/GenBank/DDBJ databases">
        <authorList>
            <person name="Liu J."/>
            <person name="Liu Y."/>
        </authorList>
    </citation>
    <scope>NUCLEOTIDE SEQUENCE</scope>
    <source>
        <strain evidence="2">SHP45</strain>
        <plasmid evidence="2">pHNSHP45</plasmid>
    </source>
</reference>
<dbReference type="EMBL" id="KY405001">
    <property type="protein sequence ID" value="ASD54307.1"/>
    <property type="molecule type" value="Genomic_DNA"/>
</dbReference>
<name>A0A0D8W8C3_ECOLX</name>
<gene>
    <name evidence="8" type="ORF">BK383_08380</name>
    <name evidence="4" type="ORF">CR538_26115</name>
    <name evidence="5" type="ORF">D9C02_26505</name>
    <name evidence="6" type="ORF">E2863_05727</name>
    <name evidence="3" type="ORF">EC28-160218_new_1_00064</name>
    <name evidence="7" type="ORF">GAJ12_24030</name>
    <name evidence="9" type="ORF">IDONEFKE_04084</name>
</gene>
<keyword evidence="1" id="KW-0732">Signal</keyword>
<dbReference type="Proteomes" id="UP000234238">
    <property type="component" value="Plasmid p14EC029a"/>
</dbReference>
<evidence type="ECO:0000256" key="1">
    <source>
        <dbReference type="SAM" id="SignalP"/>
    </source>
</evidence>
<evidence type="ECO:0000313" key="4">
    <source>
        <dbReference type="EMBL" id="AUK03779.1"/>
    </source>
</evidence>
<organism evidence="8 10">
    <name type="scientific">Escherichia coli</name>
    <dbReference type="NCBI Taxonomy" id="562"/>
    <lineage>
        <taxon>Bacteria</taxon>
        <taxon>Pseudomonadati</taxon>
        <taxon>Pseudomonadota</taxon>
        <taxon>Gammaproteobacteria</taxon>
        <taxon>Enterobacterales</taxon>
        <taxon>Enterobacteriaceae</taxon>
        <taxon>Escherichia</taxon>
    </lineage>
</organism>
<reference evidence="8 10" key="3">
    <citation type="submission" date="2016-10" db="EMBL/GenBank/DDBJ databases">
        <title>Comprehensive resistome analysis reveals the prevalence of NDM and MCR-1 in Chinese poultry production.</title>
        <authorList>
            <person name="Wang Y."/>
            <person name="Zhang R."/>
            <person name="Li J."/>
            <person name="Wu Z."/>
            <person name="Wenjuan Y."/>
            <person name="Schwarz S."/>
            <person name="Tyrrell J."/>
            <person name="Zheng Y."/>
            <person name="Wang S."/>
            <person name="Shen Z."/>
            <person name="Liu Z."/>
            <person name="Lei L."/>
            <person name="Li M."/>
            <person name="Zhang Q."/>
            <person name="Wu C."/>
            <person name="Zhang Q."/>
            <person name="Wu Y."/>
            <person name="Walsh T."/>
            <person name="Shen J."/>
        </authorList>
    </citation>
    <scope>NUCLEOTIDE SEQUENCE [LARGE SCALE GENOMIC DNA]</scope>
    <source>
        <strain evidence="8 10">570</strain>
    </source>
</reference>
<evidence type="ECO:0000313" key="14">
    <source>
        <dbReference type="Proteomes" id="UP000537181"/>
    </source>
</evidence>
<feature type="signal peptide" evidence="1">
    <location>
        <begin position="1"/>
        <end position="21"/>
    </location>
</feature>
<geneLocation type="plasmid" evidence="3">
    <name>pEC28</name>
</geneLocation>
<reference evidence="6 13" key="6">
    <citation type="submission" date="2018-07" db="EMBL/GenBank/DDBJ databases">
        <title>Genomic analysis of colistin resistant EHEC isolated from cattle in Japan.</title>
        <authorList>
            <person name="Kusumoto M."/>
            <person name="Misumi W."/>
            <person name="Ogura Y."/>
            <person name="Hayashi T."/>
            <person name="Akiba M."/>
        </authorList>
    </citation>
    <scope>NUCLEOTIDE SEQUENCE [LARGE SCALE GENOMIC DNA]</scope>
    <source>
        <strain evidence="6 13">E2863</strain>
        <plasmid evidence="6 13">pE2863-4</plasmid>
    </source>
</reference>
<dbReference type="EMBL" id="CACRYR010000233">
    <property type="protein sequence ID" value="VZR37447.1"/>
    <property type="molecule type" value="Genomic_DNA"/>
</dbReference>
<dbReference type="Proteomes" id="UP000270045">
    <property type="component" value="Plasmid pCHL5009T-61.8k-mcr1"/>
</dbReference>
<feature type="chain" id="PRO_5015036375" description="YggB protein" evidence="1">
    <location>
        <begin position="22"/>
        <end position="211"/>
    </location>
</feature>
<evidence type="ECO:0000313" key="3">
    <source>
        <dbReference type="EMBL" id="ASD54307.1"/>
    </source>
</evidence>
<geneLocation type="plasmid" evidence="2">
    <name>pHNSHP45</name>
</geneLocation>
<evidence type="ECO:0000313" key="12">
    <source>
        <dbReference type="Proteomes" id="UP000270045"/>
    </source>
</evidence>
<dbReference type="EMBL" id="CP024142">
    <property type="protein sequence ID" value="AUK03779.1"/>
    <property type="molecule type" value="Genomic_DNA"/>
</dbReference>
<evidence type="ECO:0000313" key="8">
    <source>
        <dbReference type="EMBL" id="OJR55469.1"/>
    </source>
</evidence>
<dbReference type="EMBL" id="AP018806">
    <property type="protein sequence ID" value="BBF57128.1"/>
    <property type="molecule type" value="Genomic_DNA"/>
</dbReference>
<reference evidence="3" key="4">
    <citation type="submission" date="2016-12" db="EMBL/GenBank/DDBJ databases">
        <title>Detection and Genetic Features of MCR-1-Producing Plasmid in Human Escherichia coli infection in South Korea.</title>
        <authorList>
            <person name="Kim E.S."/>
            <person name="Chong Y.P."/>
            <person name="Park S.-J."/>
            <person name="Kim M.-N."/>
            <person name="Kim S.-H."/>
            <person name="Lee S.-O."/>
            <person name="Choi S.-H."/>
            <person name="Woo J.H."/>
            <person name="Kim Y.S."/>
            <person name="Jeong J.-Y."/>
        </authorList>
    </citation>
    <scope>NUCLEOTIDE SEQUENCE</scope>
    <source>
        <strain evidence="3">Ec28</strain>
        <plasmid evidence="3">pEC28</plasmid>
    </source>
</reference>
<reference evidence="5 12" key="7">
    <citation type="submission" date="2018-10" db="EMBL/GenBank/DDBJ databases">
        <title>First identification of the mcr gene in New Zealand.</title>
        <authorList>
            <person name="Creighton J."/>
            <person name="Anderson T."/>
            <person name="Howard J."/>
            <person name="Heffernan H."/>
            <person name="Freeman J."/>
        </authorList>
    </citation>
    <scope>NUCLEOTIDE SEQUENCE [LARGE SCALE GENOMIC DNA]</scope>
    <source>
        <strain evidence="5 12">CHL5009T</strain>
        <plasmid evidence="5">pCHL5009T-61.8k-mcr1</plasmid>
        <plasmid evidence="12">pchl5009t-61.8k-mcr1</plasmid>
    </source>
</reference>
<dbReference type="Proteomes" id="UP000629265">
    <property type="component" value="Unassembled WGS sequence"/>
</dbReference>
<dbReference type="EMBL" id="MOKI01000018">
    <property type="protein sequence ID" value="OJR55469.1"/>
    <property type="molecule type" value="Genomic_DNA"/>
</dbReference>
<dbReference type="PROSITE" id="PS51257">
    <property type="entry name" value="PROKAR_LIPOPROTEIN"/>
    <property type="match status" value="1"/>
</dbReference>
<reference evidence="9 15" key="8">
    <citation type="submission" date="2019-11" db="EMBL/GenBank/DDBJ databases">
        <authorList>
            <person name="Haines EK M."/>
        </authorList>
    </citation>
    <scope>NUCLEOTIDE SEQUENCE [LARGE SCALE GENOMIC DNA]</scope>
    <source>
        <strain evidence="9">KR2729</strain>
    </source>
</reference>